<dbReference type="EMBL" id="CP048104">
    <property type="protein sequence ID" value="QKG85008.1"/>
    <property type="molecule type" value="Genomic_DNA"/>
</dbReference>
<dbReference type="Proteomes" id="UP000503088">
    <property type="component" value="Chromosome"/>
</dbReference>
<evidence type="ECO:0000256" key="1">
    <source>
        <dbReference type="SAM" id="Phobius"/>
    </source>
</evidence>
<keyword evidence="1" id="KW-1133">Transmembrane helix</keyword>
<organism evidence="2 3">
    <name type="scientific">Kroppenstedtia pulmonis</name>
    <dbReference type="NCBI Taxonomy" id="1380685"/>
    <lineage>
        <taxon>Bacteria</taxon>
        <taxon>Bacillati</taxon>
        <taxon>Bacillota</taxon>
        <taxon>Bacilli</taxon>
        <taxon>Bacillales</taxon>
        <taxon>Thermoactinomycetaceae</taxon>
        <taxon>Kroppenstedtia</taxon>
    </lineage>
</organism>
<keyword evidence="1" id="KW-0812">Transmembrane</keyword>
<sequence>MDGSAKKGGVQNAWIEETPNGLFISMNNHADEDYSEKHRYLTYDRLDELDRWVEEAGSDFEDPTYYWDQKGVLVELSKWDEEEWEEDEEVSVARVLWGVESVMSSLWWLWLVGLVVFLVLWLVK</sequence>
<gene>
    <name evidence="2" type="ORF">GXN76_11355</name>
</gene>
<dbReference type="AlphaFoldDB" id="A0A7D3XSD9"/>
<name>A0A7D3XSD9_9BACL</name>
<proteinExistence type="predicted"/>
<accession>A0A7D3XSD9</accession>
<feature type="transmembrane region" description="Helical" evidence="1">
    <location>
        <begin position="105"/>
        <end position="123"/>
    </location>
</feature>
<dbReference type="KEGG" id="kpul:GXN76_11355"/>
<protein>
    <submittedName>
        <fullName evidence="2">Uncharacterized protein</fullName>
    </submittedName>
</protein>
<keyword evidence="1" id="KW-0472">Membrane</keyword>
<reference evidence="2 3" key="1">
    <citation type="submission" date="2020-01" db="EMBL/GenBank/DDBJ databases">
        <authorList>
            <person name="Gulvik C.A."/>
            <person name="Batra D.G."/>
        </authorList>
    </citation>
    <scope>NUCLEOTIDE SEQUENCE [LARGE SCALE GENOMIC DNA]</scope>
    <source>
        <strain evidence="2 3">W9323</strain>
    </source>
</reference>
<keyword evidence="3" id="KW-1185">Reference proteome</keyword>
<dbReference type="RefSeq" id="WP_173223257.1">
    <property type="nucleotide sequence ID" value="NZ_CP048104.1"/>
</dbReference>
<evidence type="ECO:0000313" key="2">
    <source>
        <dbReference type="EMBL" id="QKG85008.1"/>
    </source>
</evidence>
<evidence type="ECO:0000313" key="3">
    <source>
        <dbReference type="Proteomes" id="UP000503088"/>
    </source>
</evidence>